<dbReference type="RefSeq" id="WP_272737598.1">
    <property type="nucleotide sequence ID" value="NZ_CP116942.1"/>
</dbReference>
<dbReference type="KEGG" id="ima:PO878_05005"/>
<accession>A0AAE9YHW8</accession>
<evidence type="ECO:0000259" key="2">
    <source>
        <dbReference type="Pfam" id="PF14330"/>
    </source>
</evidence>
<dbReference type="Pfam" id="PF14330">
    <property type="entry name" value="DUF4387"/>
    <property type="match status" value="1"/>
</dbReference>
<reference evidence="3" key="1">
    <citation type="submission" date="2023-01" db="EMBL/GenBank/DDBJ databases">
        <title>The diversity of Class Acidimicrobiia in South China Sea sediment environments and the proposal of Iamia marina sp. nov., a novel species of the genus Iamia.</title>
        <authorList>
            <person name="He Y."/>
            <person name="Tian X."/>
        </authorList>
    </citation>
    <scope>NUCLEOTIDE SEQUENCE</scope>
    <source>
        <strain evidence="3">DSM 19957</strain>
    </source>
</reference>
<dbReference type="AlphaFoldDB" id="A0AAE9YHW8"/>
<gene>
    <name evidence="3" type="ORF">PO878_05005</name>
</gene>
<evidence type="ECO:0000313" key="3">
    <source>
        <dbReference type="EMBL" id="WCO68081.1"/>
    </source>
</evidence>
<name>A0AAE9YHW8_9ACTN</name>
<dbReference type="Proteomes" id="UP001216390">
    <property type="component" value="Chromosome"/>
</dbReference>
<evidence type="ECO:0000256" key="1">
    <source>
        <dbReference type="SAM" id="MobiDB-lite"/>
    </source>
</evidence>
<organism evidence="3 4">
    <name type="scientific">Iamia majanohamensis</name>
    <dbReference type="NCBI Taxonomy" id="467976"/>
    <lineage>
        <taxon>Bacteria</taxon>
        <taxon>Bacillati</taxon>
        <taxon>Actinomycetota</taxon>
        <taxon>Acidimicrobiia</taxon>
        <taxon>Acidimicrobiales</taxon>
        <taxon>Iamiaceae</taxon>
        <taxon>Iamia</taxon>
    </lineage>
</organism>
<keyword evidence="4" id="KW-1185">Reference proteome</keyword>
<dbReference type="InterPro" id="IPR025496">
    <property type="entry name" value="DUF4387"/>
</dbReference>
<sequence length="104" mass="11530">MSPTIGDVASLVRSKNAGPFWQTLDVFLPDDDAFRRVAEAPGLDEATVARAYRLDPATVRIFRLPDIRVVKISFPRPTPQGGVHDRDMHAGQQHVPLARLPLHP</sequence>
<feature type="region of interest" description="Disordered" evidence="1">
    <location>
        <begin position="78"/>
        <end position="104"/>
    </location>
</feature>
<feature type="domain" description="DUF4387" evidence="2">
    <location>
        <begin position="6"/>
        <end position="100"/>
    </location>
</feature>
<protein>
    <submittedName>
        <fullName evidence="3">DUF4387 domain-containing protein</fullName>
    </submittedName>
</protein>
<dbReference type="EMBL" id="CP116942">
    <property type="protein sequence ID" value="WCO68081.1"/>
    <property type="molecule type" value="Genomic_DNA"/>
</dbReference>
<proteinExistence type="predicted"/>
<evidence type="ECO:0000313" key="4">
    <source>
        <dbReference type="Proteomes" id="UP001216390"/>
    </source>
</evidence>